<evidence type="ECO:0000256" key="2">
    <source>
        <dbReference type="ARBA" id="ARBA00022729"/>
    </source>
</evidence>
<dbReference type="Gene3D" id="2.60.40.10">
    <property type="entry name" value="Immunoglobulins"/>
    <property type="match status" value="1"/>
</dbReference>
<dbReference type="GO" id="GO:0009986">
    <property type="term" value="C:cell surface"/>
    <property type="evidence" value="ECO:0007669"/>
    <property type="project" value="TreeGrafter"/>
</dbReference>
<proteinExistence type="inferred from homology"/>
<organism evidence="13 14">
    <name type="scientific">Recurvomyces mirabilis</name>
    <dbReference type="NCBI Taxonomy" id="574656"/>
    <lineage>
        <taxon>Eukaryota</taxon>
        <taxon>Fungi</taxon>
        <taxon>Dikarya</taxon>
        <taxon>Ascomycota</taxon>
        <taxon>Pezizomycotina</taxon>
        <taxon>Dothideomycetes</taxon>
        <taxon>Dothideomycetidae</taxon>
        <taxon>Mycosphaerellales</taxon>
        <taxon>Teratosphaeriaceae</taxon>
        <taxon>Recurvomyces</taxon>
    </lineage>
</organism>
<dbReference type="InterPro" id="IPR001547">
    <property type="entry name" value="Glyco_hydro_5"/>
</dbReference>
<dbReference type="InterPro" id="IPR050386">
    <property type="entry name" value="Glycosyl_hydrolase_5"/>
</dbReference>
<dbReference type="Proteomes" id="UP001274830">
    <property type="component" value="Unassembled WGS sequence"/>
</dbReference>
<dbReference type="Gene3D" id="3.20.20.80">
    <property type="entry name" value="Glycosidases"/>
    <property type="match status" value="1"/>
</dbReference>
<dbReference type="FunFam" id="3.20.20.80:FF:000152">
    <property type="entry name" value="Extracellular endoglucanase"/>
    <property type="match status" value="1"/>
</dbReference>
<keyword evidence="14" id="KW-1185">Reference proteome</keyword>
<dbReference type="InterPro" id="IPR013783">
    <property type="entry name" value="Ig-like_fold"/>
</dbReference>
<evidence type="ECO:0000256" key="4">
    <source>
        <dbReference type="ARBA" id="ARBA00023001"/>
    </source>
</evidence>
<reference evidence="13" key="1">
    <citation type="submission" date="2023-07" db="EMBL/GenBank/DDBJ databases">
        <title>Black Yeasts Isolated from many extreme environments.</title>
        <authorList>
            <person name="Coleine C."/>
            <person name="Stajich J.E."/>
            <person name="Selbmann L."/>
        </authorList>
    </citation>
    <scope>NUCLEOTIDE SEQUENCE</scope>
    <source>
        <strain evidence="13">CCFEE 5485</strain>
    </source>
</reference>
<evidence type="ECO:0000256" key="10">
    <source>
        <dbReference type="SAM" id="SignalP"/>
    </source>
</evidence>
<keyword evidence="8" id="KW-0624">Polysaccharide degradation</keyword>
<evidence type="ECO:0000259" key="12">
    <source>
        <dbReference type="Pfam" id="PF03442"/>
    </source>
</evidence>
<keyword evidence="4" id="KW-0136">Cellulose degradation</keyword>
<dbReference type="GO" id="GO:0030245">
    <property type="term" value="P:cellulose catabolic process"/>
    <property type="evidence" value="ECO:0007669"/>
    <property type="project" value="UniProtKB-KW"/>
</dbReference>
<dbReference type="EMBL" id="JAUTXT010000017">
    <property type="protein sequence ID" value="KAK3674945.1"/>
    <property type="molecule type" value="Genomic_DNA"/>
</dbReference>
<evidence type="ECO:0000313" key="14">
    <source>
        <dbReference type="Proteomes" id="UP001274830"/>
    </source>
</evidence>
<sequence>MVATLLALLAVSAVQASPVARANTCSGGFTKVSAQDWLNKANPGWNLGNTLDAIPTEGSWNNPPVVANTFSQIQSAGFKGMRLPITWTDHFVSGSPSWTVNATWLQRVSDVVDQSISRGFHTIVNVHHDATDWADVTASGANYTAIEEKFYSLWYQIATKLACKSSLLAFEPINEPPASTQAHYDEINKLNAIFVKAVNDAGGFNPNRVLTLVGPSEDGSLTSQFFKKPSNITNPWAIQYHYYSPYDFIFGAWGKTIWGSDADKQALEADIAAVRGNFTGIPLVIGEWSAAGTTTETAARWKYSDSLIRTAAKYNTATFWWDNGATDFDRSVGKFRDPVVKDIIVQAAQGKTNSLADSTEDGNSLTQVSDAFIYHTAATTTTSPPPPSDLTATYILNGNTVSSVRSPTGQTLNKGPDYTVSGNNVTFKGPLVGRYITPKTALGPVANFTVNFSQGAALQVTLVNLGKSGLASNTSVATTATSGTDLRIPVTYNTIHQVAAVKATLPDGTCLVDTWTVYLPAIQQCRTTYGSQWDFDGASVTIKASAVAAVVAAGQTTTFVVEFYPRMPGNNATYTLTV</sequence>
<accession>A0AAE0WNB8</accession>
<evidence type="ECO:0000256" key="9">
    <source>
        <dbReference type="RuleBase" id="RU361153"/>
    </source>
</evidence>
<protein>
    <submittedName>
        <fullName evidence="13">Uncharacterized protein</fullName>
    </submittedName>
</protein>
<feature type="domain" description="Carbohydrate binding X2" evidence="12">
    <location>
        <begin position="380"/>
        <end position="461"/>
    </location>
</feature>
<dbReference type="SUPFAM" id="SSF81296">
    <property type="entry name" value="E set domains"/>
    <property type="match status" value="1"/>
</dbReference>
<evidence type="ECO:0000256" key="1">
    <source>
        <dbReference type="ARBA" id="ARBA00005641"/>
    </source>
</evidence>
<comment type="similarity">
    <text evidence="1 9">Belongs to the glycosyl hydrolase 5 (cellulase A) family.</text>
</comment>
<dbReference type="InterPro" id="IPR014756">
    <property type="entry name" value="Ig_E-set"/>
</dbReference>
<keyword evidence="6 9" id="KW-0326">Glycosidase</keyword>
<evidence type="ECO:0000259" key="11">
    <source>
        <dbReference type="Pfam" id="PF00150"/>
    </source>
</evidence>
<dbReference type="AlphaFoldDB" id="A0AAE0WNB8"/>
<dbReference type="PANTHER" id="PTHR31297">
    <property type="entry name" value="GLUCAN ENDO-1,6-BETA-GLUCOSIDASE B"/>
    <property type="match status" value="1"/>
</dbReference>
<keyword evidence="2 10" id="KW-0732">Signal</keyword>
<evidence type="ECO:0000256" key="5">
    <source>
        <dbReference type="ARBA" id="ARBA00023277"/>
    </source>
</evidence>
<evidence type="ECO:0000256" key="7">
    <source>
        <dbReference type="ARBA" id="ARBA00023316"/>
    </source>
</evidence>
<dbReference type="Pfam" id="PF00150">
    <property type="entry name" value="Cellulase"/>
    <property type="match status" value="1"/>
</dbReference>
<dbReference type="PANTHER" id="PTHR31297:SF41">
    <property type="entry name" value="ENDOGLUCANASE, PUTATIVE (AFU_ORTHOLOGUE AFUA_5G01830)-RELATED"/>
    <property type="match status" value="1"/>
</dbReference>
<evidence type="ECO:0000256" key="6">
    <source>
        <dbReference type="ARBA" id="ARBA00023295"/>
    </source>
</evidence>
<feature type="chain" id="PRO_5042120090" evidence="10">
    <location>
        <begin position="17"/>
        <end position="578"/>
    </location>
</feature>
<comment type="caution">
    <text evidence="13">The sequence shown here is derived from an EMBL/GenBank/DDBJ whole genome shotgun (WGS) entry which is preliminary data.</text>
</comment>
<evidence type="ECO:0000313" key="13">
    <source>
        <dbReference type="EMBL" id="KAK3674945.1"/>
    </source>
</evidence>
<dbReference type="GO" id="GO:0008422">
    <property type="term" value="F:beta-glucosidase activity"/>
    <property type="evidence" value="ECO:0007669"/>
    <property type="project" value="TreeGrafter"/>
</dbReference>
<evidence type="ECO:0000256" key="8">
    <source>
        <dbReference type="ARBA" id="ARBA00023326"/>
    </source>
</evidence>
<gene>
    <name evidence="13" type="ORF">LTR78_005289</name>
</gene>
<dbReference type="GO" id="GO:0071555">
    <property type="term" value="P:cell wall organization"/>
    <property type="evidence" value="ECO:0007669"/>
    <property type="project" value="UniProtKB-KW"/>
</dbReference>
<keyword evidence="3 9" id="KW-0378">Hydrolase</keyword>
<dbReference type="InterPro" id="IPR017853">
    <property type="entry name" value="GH"/>
</dbReference>
<keyword evidence="7" id="KW-0961">Cell wall biogenesis/degradation</keyword>
<dbReference type="SUPFAM" id="SSF51445">
    <property type="entry name" value="(Trans)glycosidases"/>
    <property type="match status" value="1"/>
</dbReference>
<dbReference type="InterPro" id="IPR005102">
    <property type="entry name" value="Carbo-bd_X2"/>
</dbReference>
<keyword evidence="5" id="KW-0119">Carbohydrate metabolism</keyword>
<feature type="signal peptide" evidence="10">
    <location>
        <begin position="1"/>
        <end position="16"/>
    </location>
</feature>
<dbReference type="GO" id="GO:0005576">
    <property type="term" value="C:extracellular region"/>
    <property type="evidence" value="ECO:0007669"/>
    <property type="project" value="TreeGrafter"/>
</dbReference>
<dbReference type="Pfam" id="PF03442">
    <property type="entry name" value="CBM_X2"/>
    <property type="match status" value="1"/>
</dbReference>
<name>A0AAE0WNB8_9PEZI</name>
<evidence type="ECO:0000256" key="3">
    <source>
        <dbReference type="ARBA" id="ARBA00022801"/>
    </source>
</evidence>
<feature type="domain" description="Glycoside hydrolase family 5" evidence="11">
    <location>
        <begin position="55"/>
        <end position="325"/>
    </location>
</feature>